<protein>
    <recommendedName>
        <fullName evidence="9">Lysylphosphatidylglycerol synthetase</fullName>
    </recommendedName>
</protein>
<keyword evidence="3 6" id="KW-0812">Transmembrane</keyword>
<feature type="transmembrane region" description="Helical" evidence="6">
    <location>
        <begin position="120"/>
        <end position="141"/>
    </location>
</feature>
<dbReference type="NCBIfam" id="TIGR00374">
    <property type="entry name" value="flippase-like domain"/>
    <property type="match status" value="1"/>
</dbReference>
<comment type="subcellular location">
    <subcellularLocation>
        <location evidence="1">Cell membrane</location>
        <topology evidence="1">Multi-pass membrane protein</topology>
    </subcellularLocation>
</comment>
<organism evidence="7 8">
    <name type="scientific">candidate division WWE3 bacterium CG08_land_8_20_14_0_20_40_13</name>
    <dbReference type="NCBI Taxonomy" id="1975084"/>
    <lineage>
        <taxon>Bacteria</taxon>
        <taxon>Katanobacteria</taxon>
    </lineage>
</organism>
<evidence type="ECO:0000313" key="8">
    <source>
        <dbReference type="Proteomes" id="UP000230340"/>
    </source>
</evidence>
<feature type="transmembrane region" description="Helical" evidence="6">
    <location>
        <begin position="257"/>
        <end position="290"/>
    </location>
</feature>
<reference evidence="8" key="1">
    <citation type="submission" date="2017-09" db="EMBL/GenBank/DDBJ databases">
        <title>Depth-based differentiation of microbial function through sediment-hosted aquifers and enrichment of novel symbionts in the deep terrestrial subsurface.</title>
        <authorList>
            <person name="Probst A.J."/>
            <person name="Ladd B."/>
            <person name="Jarett J.K."/>
            <person name="Geller-Mcgrath D.E."/>
            <person name="Sieber C.M.K."/>
            <person name="Emerson J.B."/>
            <person name="Anantharaman K."/>
            <person name="Thomas B.C."/>
            <person name="Malmstrom R."/>
            <person name="Stieglmeier M."/>
            <person name="Klingl A."/>
            <person name="Woyke T."/>
            <person name="Ryan C.M."/>
            <person name="Banfield J.F."/>
        </authorList>
    </citation>
    <scope>NUCLEOTIDE SEQUENCE [LARGE SCALE GENOMIC DNA]</scope>
</reference>
<feature type="transmembrane region" description="Helical" evidence="6">
    <location>
        <begin position="80"/>
        <end position="100"/>
    </location>
</feature>
<sequence>MSNKSLLVRISLSIFAIVFLYHSLDIAKVLSAIGSAKPLFLFLCVLMIVLNYTISGFRWRSLIFFSNSFKGNNVFKLIKLYFIGAFFNNFMPTSIGGDIYKAYILGRDTNDMPKATAATFVNRLSGLIVLALFSTVSLVFLLGISGLLVFLGFWILIVSGFIFLSLISKFIPKLKPYNDALCLYKSHKTEVIKSLGFSVLVQIVANLGQYFAVLAVGIKVTIPQAFFAFPVIGFLSFLPVTFNGFGLQDWLYRLFLGYWGISATLSVASSVIFHLCRVLVSLLGGVFLFFSHDKHSKTA</sequence>
<evidence type="ECO:0000256" key="3">
    <source>
        <dbReference type="ARBA" id="ARBA00022692"/>
    </source>
</evidence>
<dbReference type="GO" id="GO:0005886">
    <property type="term" value="C:plasma membrane"/>
    <property type="evidence" value="ECO:0007669"/>
    <property type="project" value="UniProtKB-SubCell"/>
</dbReference>
<proteinExistence type="predicted"/>
<dbReference type="Proteomes" id="UP000230340">
    <property type="component" value="Unassembled WGS sequence"/>
</dbReference>
<evidence type="ECO:0000256" key="4">
    <source>
        <dbReference type="ARBA" id="ARBA00022989"/>
    </source>
</evidence>
<keyword evidence="5 6" id="KW-0472">Membrane</keyword>
<feature type="transmembrane region" description="Helical" evidence="6">
    <location>
        <begin position="39"/>
        <end position="59"/>
    </location>
</feature>
<gene>
    <name evidence="7" type="ORF">COT49_02470</name>
</gene>
<dbReference type="PANTHER" id="PTHR40277">
    <property type="entry name" value="BLL5419 PROTEIN"/>
    <property type="match status" value="1"/>
</dbReference>
<feature type="transmembrane region" description="Helical" evidence="6">
    <location>
        <begin position="148"/>
        <end position="171"/>
    </location>
</feature>
<dbReference type="Pfam" id="PF03706">
    <property type="entry name" value="LPG_synthase_TM"/>
    <property type="match status" value="1"/>
</dbReference>
<dbReference type="AlphaFoldDB" id="A0A2H0XDB0"/>
<feature type="transmembrane region" description="Helical" evidence="6">
    <location>
        <begin position="7"/>
        <end position="24"/>
    </location>
</feature>
<feature type="transmembrane region" description="Helical" evidence="6">
    <location>
        <begin position="225"/>
        <end position="245"/>
    </location>
</feature>
<dbReference type="PANTHER" id="PTHR40277:SF1">
    <property type="entry name" value="BLL5419 PROTEIN"/>
    <property type="match status" value="1"/>
</dbReference>
<dbReference type="EMBL" id="PEYT01000023">
    <property type="protein sequence ID" value="PIS22930.1"/>
    <property type="molecule type" value="Genomic_DNA"/>
</dbReference>
<comment type="caution">
    <text evidence="7">The sequence shown here is derived from an EMBL/GenBank/DDBJ whole genome shotgun (WGS) entry which is preliminary data.</text>
</comment>
<evidence type="ECO:0000256" key="6">
    <source>
        <dbReference type="SAM" id="Phobius"/>
    </source>
</evidence>
<evidence type="ECO:0000256" key="2">
    <source>
        <dbReference type="ARBA" id="ARBA00022475"/>
    </source>
</evidence>
<evidence type="ECO:0000256" key="5">
    <source>
        <dbReference type="ARBA" id="ARBA00023136"/>
    </source>
</evidence>
<evidence type="ECO:0000313" key="7">
    <source>
        <dbReference type="EMBL" id="PIS22930.1"/>
    </source>
</evidence>
<name>A0A2H0XDB0_UNCKA</name>
<evidence type="ECO:0000256" key="1">
    <source>
        <dbReference type="ARBA" id="ARBA00004651"/>
    </source>
</evidence>
<feature type="transmembrane region" description="Helical" evidence="6">
    <location>
        <begin position="191"/>
        <end position="213"/>
    </location>
</feature>
<accession>A0A2H0XDB0</accession>
<keyword evidence="2" id="KW-1003">Cell membrane</keyword>
<keyword evidence="4 6" id="KW-1133">Transmembrane helix</keyword>
<dbReference type="InterPro" id="IPR022791">
    <property type="entry name" value="L-PG_synthase/AglD"/>
</dbReference>
<evidence type="ECO:0008006" key="9">
    <source>
        <dbReference type="Google" id="ProtNLM"/>
    </source>
</evidence>